<evidence type="ECO:0000313" key="2">
    <source>
        <dbReference type="Proteomes" id="UP001307889"/>
    </source>
</evidence>
<reference evidence="1 2" key="1">
    <citation type="submission" date="2023-09" db="EMBL/GenBank/DDBJ databases">
        <title>Nesidiocoris tenuis whole genome shotgun sequence.</title>
        <authorList>
            <person name="Shibata T."/>
            <person name="Shimoda M."/>
            <person name="Kobayashi T."/>
            <person name="Uehara T."/>
        </authorList>
    </citation>
    <scope>NUCLEOTIDE SEQUENCE [LARGE SCALE GENOMIC DNA]</scope>
    <source>
        <strain evidence="1 2">Japan</strain>
    </source>
</reference>
<evidence type="ECO:0000313" key="1">
    <source>
        <dbReference type="EMBL" id="BES92534.1"/>
    </source>
</evidence>
<proteinExistence type="predicted"/>
<keyword evidence="2" id="KW-1185">Reference proteome</keyword>
<dbReference type="EMBL" id="AP028911">
    <property type="protein sequence ID" value="BES92534.1"/>
    <property type="molecule type" value="Genomic_DNA"/>
</dbReference>
<sequence length="80" mass="8212">MDDVVPLIIIILESRAADPGSGATSRAREALITGDALVSFGSPAQEPMIPADGASRGNATGSLVSSVCFERSPLGRRCLL</sequence>
<name>A0ABN7AMR8_9HEMI</name>
<protein>
    <submittedName>
        <fullName evidence="1">Uncharacterized protein</fullName>
    </submittedName>
</protein>
<gene>
    <name evidence="1" type="ORF">NTJ_05343</name>
</gene>
<dbReference type="Proteomes" id="UP001307889">
    <property type="component" value="Chromosome 3"/>
</dbReference>
<organism evidence="1 2">
    <name type="scientific">Nesidiocoris tenuis</name>
    <dbReference type="NCBI Taxonomy" id="355587"/>
    <lineage>
        <taxon>Eukaryota</taxon>
        <taxon>Metazoa</taxon>
        <taxon>Ecdysozoa</taxon>
        <taxon>Arthropoda</taxon>
        <taxon>Hexapoda</taxon>
        <taxon>Insecta</taxon>
        <taxon>Pterygota</taxon>
        <taxon>Neoptera</taxon>
        <taxon>Paraneoptera</taxon>
        <taxon>Hemiptera</taxon>
        <taxon>Heteroptera</taxon>
        <taxon>Panheteroptera</taxon>
        <taxon>Cimicomorpha</taxon>
        <taxon>Miridae</taxon>
        <taxon>Dicyphina</taxon>
        <taxon>Nesidiocoris</taxon>
    </lineage>
</organism>
<accession>A0ABN7AMR8</accession>